<protein>
    <submittedName>
        <fullName evidence="1">Uncharacterized protein</fullName>
    </submittedName>
</protein>
<dbReference type="AlphaFoldDB" id="X1AGQ6"/>
<comment type="caution">
    <text evidence="1">The sequence shown here is derived from an EMBL/GenBank/DDBJ whole genome shotgun (WGS) entry which is preliminary data.</text>
</comment>
<organism evidence="1">
    <name type="scientific">marine sediment metagenome</name>
    <dbReference type="NCBI Taxonomy" id="412755"/>
    <lineage>
        <taxon>unclassified sequences</taxon>
        <taxon>metagenomes</taxon>
        <taxon>ecological metagenomes</taxon>
    </lineage>
</organism>
<gene>
    <name evidence="1" type="ORF">S01H4_29630</name>
</gene>
<evidence type="ECO:0000313" key="1">
    <source>
        <dbReference type="EMBL" id="GAG81770.1"/>
    </source>
</evidence>
<dbReference type="EMBL" id="BART01015226">
    <property type="protein sequence ID" value="GAG81770.1"/>
    <property type="molecule type" value="Genomic_DNA"/>
</dbReference>
<reference evidence="1" key="1">
    <citation type="journal article" date="2014" name="Front. Microbiol.">
        <title>High frequency of phylogenetically diverse reductive dehalogenase-homologous genes in deep subseafloor sedimentary metagenomes.</title>
        <authorList>
            <person name="Kawai M."/>
            <person name="Futagami T."/>
            <person name="Toyoda A."/>
            <person name="Takaki Y."/>
            <person name="Nishi S."/>
            <person name="Hori S."/>
            <person name="Arai W."/>
            <person name="Tsubouchi T."/>
            <person name="Morono Y."/>
            <person name="Uchiyama I."/>
            <person name="Ito T."/>
            <person name="Fujiyama A."/>
            <person name="Inagaki F."/>
            <person name="Takami H."/>
        </authorList>
    </citation>
    <scope>NUCLEOTIDE SEQUENCE</scope>
    <source>
        <strain evidence="1">Expedition CK06-06</strain>
    </source>
</reference>
<proteinExistence type="predicted"/>
<name>X1AGQ6_9ZZZZ</name>
<accession>X1AGQ6</accession>
<sequence length="84" mass="9926">MMIDTVEGYDDAPVRIVTVMSLREAKYSTPKREKVLAVYIDREMADELKTTKGWQFTWLDTKKEVSVEMWKALLEEMGKHHFSR</sequence>